<dbReference type="InterPro" id="IPR036396">
    <property type="entry name" value="Cyt_P450_sf"/>
</dbReference>
<protein>
    <submittedName>
        <fullName evidence="3">Cytochrome P450</fullName>
    </submittedName>
</protein>
<dbReference type="RefSeq" id="WP_311602683.1">
    <property type="nucleotide sequence ID" value="NZ_JAVREM010000056.1"/>
</dbReference>
<evidence type="ECO:0000256" key="2">
    <source>
        <dbReference type="RuleBase" id="RU000461"/>
    </source>
</evidence>
<gene>
    <name evidence="3" type="ORF">RNC47_28045</name>
</gene>
<evidence type="ECO:0000256" key="1">
    <source>
        <dbReference type="ARBA" id="ARBA00010617"/>
    </source>
</evidence>
<proteinExistence type="inferred from homology"/>
<dbReference type="Proteomes" id="UP001183420">
    <property type="component" value="Unassembled WGS sequence"/>
</dbReference>
<comment type="similarity">
    <text evidence="1 2">Belongs to the cytochrome P450 family.</text>
</comment>
<dbReference type="SUPFAM" id="SSF48264">
    <property type="entry name" value="Cytochrome P450"/>
    <property type="match status" value="1"/>
</dbReference>
<dbReference type="PRINTS" id="PR00359">
    <property type="entry name" value="BP450"/>
</dbReference>
<dbReference type="PANTHER" id="PTHR46696">
    <property type="entry name" value="P450, PUTATIVE (EUROFUNG)-RELATED"/>
    <property type="match status" value="1"/>
</dbReference>
<keyword evidence="2" id="KW-0349">Heme</keyword>
<evidence type="ECO:0000313" key="3">
    <source>
        <dbReference type="EMBL" id="MDT0322187.1"/>
    </source>
</evidence>
<organism evidence="3 4">
    <name type="scientific">Streptomyces millisiae</name>
    <dbReference type="NCBI Taxonomy" id="3075542"/>
    <lineage>
        <taxon>Bacteria</taxon>
        <taxon>Bacillati</taxon>
        <taxon>Actinomycetota</taxon>
        <taxon>Actinomycetes</taxon>
        <taxon>Kitasatosporales</taxon>
        <taxon>Streptomycetaceae</taxon>
        <taxon>Streptomyces</taxon>
    </lineage>
</organism>
<reference evidence="4" key="1">
    <citation type="submission" date="2023-07" db="EMBL/GenBank/DDBJ databases">
        <title>30 novel species of actinomycetes from the DSMZ collection.</title>
        <authorList>
            <person name="Nouioui I."/>
        </authorList>
    </citation>
    <scope>NUCLEOTIDE SEQUENCE [LARGE SCALE GENOMIC DNA]</scope>
    <source>
        <strain evidence="4">DSM 44918</strain>
    </source>
</reference>
<dbReference type="Pfam" id="PF00067">
    <property type="entry name" value="p450"/>
    <property type="match status" value="1"/>
</dbReference>
<dbReference type="InterPro" id="IPR017972">
    <property type="entry name" value="Cyt_P450_CS"/>
</dbReference>
<dbReference type="PROSITE" id="PS00086">
    <property type="entry name" value="CYTOCHROME_P450"/>
    <property type="match status" value="1"/>
</dbReference>
<dbReference type="InterPro" id="IPR002397">
    <property type="entry name" value="Cyt_P450_B"/>
</dbReference>
<accession>A0ABU2LX72</accession>
<keyword evidence="2" id="KW-0408">Iron</keyword>
<comment type="caution">
    <text evidence="3">The sequence shown here is derived from an EMBL/GenBank/DDBJ whole genome shotgun (WGS) entry which is preliminary data.</text>
</comment>
<dbReference type="InterPro" id="IPR001128">
    <property type="entry name" value="Cyt_P450"/>
</dbReference>
<keyword evidence="2" id="KW-0503">Monooxygenase</keyword>
<keyword evidence="2" id="KW-0560">Oxidoreductase</keyword>
<dbReference type="PANTHER" id="PTHR46696:SF1">
    <property type="entry name" value="CYTOCHROME P450 YJIB-RELATED"/>
    <property type="match status" value="1"/>
</dbReference>
<keyword evidence="2" id="KW-0479">Metal-binding</keyword>
<keyword evidence="4" id="KW-1185">Reference proteome</keyword>
<dbReference type="Gene3D" id="1.10.630.10">
    <property type="entry name" value="Cytochrome P450"/>
    <property type="match status" value="1"/>
</dbReference>
<name>A0ABU2LX72_9ACTN</name>
<dbReference type="CDD" id="cd11029">
    <property type="entry name" value="CYP107-like"/>
    <property type="match status" value="1"/>
</dbReference>
<dbReference type="EMBL" id="JAVREM010000056">
    <property type="protein sequence ID" value="MDT0322187.1"/>
    <property type="molecule type" value="Genomic_DNA"/>
</dbReference>
<sequence length="394" mass="43226">MDVVDLLAAGEDFTRDPYRYFAAMRERGPVHRVRLPGDYPAWLIVGHAEARAALTDPRLVKAYPTGVDETDIERIAPGPHLLITDPPDHTRLRRLVSREFTPGRVAALAPRVRQLTDELLDAMLAAPDRRADLVSAFSFPLPITVICELLGVPYLDRDRFRRWSQVMTGAAAMDEAEATLAAMTEYLIGLLAAKRQQPGDDLLSALLGTADGAGDQLSQEELLGMCWLLLIAGHETTVGLISNGVLALLNHPEQLAALRADWSLLDNAVEEILRYDGPVPTPTVRFAAEDIELGGVVIPRRDLVLPALADADRDPARFPDPNRFDIRRDTGGHLAFGHGIHYCLGAPLARLEGRIALRALLERAPDLALDADPAAVPWHPGILIRGPLHLPIRW</sequence>
<evidence type="ECO:0000313" key="4">
    <source>
        <dbReference type="Proteomes" id="UP001183420"/>
    </source>
</evidence>